<dbReference type="Proteomes" id="UP000295182">
    <property type="component" value="Unassembled WGS sequence"/>
</dbReference>
<keyword evidence="1" id="KW-0973">c-di-GMP</keyword>
<dbReference type="GO" id="GO:0035438">
    <property type="term" value="F:cyclic-di-GMP binding"/>
    <property type="evidence" value="ECO:0007669"/>
    <property type="project" value="InterPro"/>
</dbReference>
<keyword evidence="4" id="KW-1185">Reference proteome</keyword>
<dbReference type="SUPFAM" id="SSF141371">
    <property type="entry name" value="PilZ domain-like"/>
    <property type="match status" value="1"/>
</dbReference>
<dbReference type="OrthoDB" id="5298508at2"/>
<dbReference type="InterPro" id="IPR009875">
    <property type="entry name" value="PilZ_domain"/>
</dbReference>
<evidence type="ECO:0000313" key="3">
    <source>
        <dbReference type="EMBL" id="TCP11151.1"/>
    </source>
</evidence>
<keyword evidence="1" id="KW-0547">Nucleotide-binding</keyword>
<dbReference type="AlphaFoldDB" id="A0A4R2MW10"/>
<evidence type="ECO:0000256" key="1">
    <source>
        <dbReference type="PIRNR" id="PIRNR028141"/>
    </source>
</evidence>
<proteinExistence type="predicted"/>
<dbReference type="Pfam" id="PF07238">
    <property type="entry name" value="PilZ"/>
    <property type="match status" value="1"/>
</dbReference>
<accession>A0A4R2MW10</accession>
<evidence type="ECO:0000313" key="4">
    <source>
        <dbReference type="Proteomes" id="UP000295182"/>
    </source>
</evidence>
<evidence type="ECO:0000259" key="2">
    <source>
        <dbReference type="Pfam" id="PF07238"/>
    </source>
</evidence>
<feature type="domain" description="PilZ" evidence="2">
    <location>
        <begin position="4"/>
        <end position="101"/>
    </location>
</feature>
<comment type="subunit">
    <text evidence="1">Monomer in both c-di-GMP-bound and free forms.</text>
</comment>
<gene>
    <name evidence="3" type="ORF">EV674_1488</name>
</gene>
<name>A0A4R2MW10_9BURK</name>
<dbReference type="EMBL" id="SLXH01000048">
    <property type="protein sequence ID" value="TCP11151.1"/>
    <property type="molecule type" value="Genomic_DNA"/>
</dbReference>
<sequence length="126" mass="13910">MAYERRQFIRVSFDAPASLTTTNGTFQVHVHDLSLKGALVDLPAGVELEAGTLCQLKLTLAPSPQHITMSVEVARGHDQHTGLRCLHMDLDSITHLRRLIEWQLGAAELLERDLAQLVSNPVPPVL</sequence>
<comment type="caution">
    <text evidence="3">The sequence shown here is derived from an EMBL/GenBank/DDBJ whole genome shotgun (WGS) entry which is preliminary data.</text>
</comment>
<dbReference type="PIRSF" id="PIRSF028141">
    <property type="entry name" value="C-di-GMP_BP_PA4608"/>
    <property type="match status" value="1"/>
</dbReference>
<dbReference type="RefSeq" id="WP_119014847.1">
    <property type="nucleotide sequence ID" value="NZ_QXNC01000056.1"/>
</dbReference>
<protein>
    <recommendedName>
        <fullName evidence="1">Cyclic diguanosine monophosphate-binding protein</fullName>
        <shortName evidence="1">c-di-GMP-binding protein</shortName>
    </recommendedName>
    <alternativeName>
        <fullName evidence="1">Pilz domain-containing protein</fullName>
    </alternativeName>
</protein>
<reference evidence="3 4" key="1">
    <citation type="submission" date="2019-03" db="EMBL/GenBank/DDBJ databases">
        <title>Genomic Encyclopedia of Type Strains, Phase IV (KMG-IV): sequencing the most valuable type-strain genomes for metagenomic binning, comparative biology and taxonomic classification.</title>
        <authorList>
            <person name="Goeker M."/>
        </authorList>
    </citation>
    <scope>NUCLEOTIDE SEQUENCE [LARGE SCALE GENOMIC DNA]</scope>
    <source>
        <strain evidence="3 4">DSM 1837</strain>
    </source>
</reference>
<organism evidence="3 4">
    <name type="scientific">Simplicispira metamorpha</name>
    <dbReference type="NCBI Taxonomy" id="80881"/>
    <lineage>
        <taxon>Bacteria</taxon>
        <taxon>Pseudomonadati</taxon>
        <taxon>Pseudomonadota</taxon>
        <taxon>Betaproteobacteria</taxon>
        <taxon>Burkholderiales</taxon>
        <taxon>Comamonadaceae</taxon>
        <taxon>Simplicispira</taxon>
    </lineage>
</organism>
<dbReference type="Gene3D" id="2.40.10.220">
    <property type="entry name" value="predicted glycosyltransferase like domains"/>
    <property type="match status" value="1"/>
</dbReference>
<dbReference type="InterPro" id="IPR027021">
    <property type="entry name" value="C-di-GMP_BP_PA4608"/>
</dbReference>
<comment type="function">
    <text evidence="1">Binds the second messenger bis-(3'-5') cyclic dimeric guanosine monophosphate (c-di-GMP). Can bind two c-di-GMP molecules per monomer. May play a role in bacterial second-messenger regulated processes. Binding to c-di-GMP induces a conformational change of the C- and N-termini resulting in the exposure of a highly negative surface on one side of the protein to a possible effector protein.</text>
</comment>